<evidence type="ECO:0000259" key="1">
    <source>
        <dbReference type="Pfam" id="PF02897"/>
    </source>
</evidence>
<evidence type="ECO:0000313" key="3">
    <source>
        <dbReference type="Proteomes" id="UP000092819"/>
    </source>
</evidence>
<dbReference type="Gene3D" id="3.40.50.1820">
    <property type="entry name" value="alpha/beta hydrolase"/>
    <property type="match status" value="1"/>
</dbReference>
<dbReference type="InterPro" id="IPR023302">
    <property type="entry name" value="Pept_S9A_N"/>
</dbReference>
<dbReference type="AlphaFoldDB" id="A0A1C3JDI4"/>
<dbReference type="SUPFAM" id="SSF50993">
    <property type="entry name" value="Peptidase/esterase 'gauge' domain"/>
    <property type="match status" value="1"/>
</dbReference>
<dbReference type="Proteomes" id="UP000092819">
    <property type="component" value="Unassembled WGS sequence"/>
</dbReference>
<dbReference type="EMBL" id="FLQZ01000037">
    <property type="protein sequence ID" value="SBT13188.1"/>
    <property type="molecule type" value="Genomic_DNA"/>
</dbReference>
<dbReference type="GO" id="GO:0004252">
    <property type="term" value="F:serine-type endopeptidase activity"/>
    <property type="evidence" value="ECO:0007669"/>
    <property type="project" value="UniProtKB-EC"/>
</dbReference>
<sequence length="55" mass="6558">MSYLKEYPVTNKQSVSDDYFGQIIEDPYRWLEDDRSDETAQWVASQNEVTFDYLA</sequence>
<evidence type="ECO:0000313" key="2">
    <source>
        <dbReference type="EMBL" id="SBT13188.1"/>
    </source>
</evidence>
<proteinExistence type="predicted"/>
<gene>
    <name evidence="2" type="ORF">VCE7224_01932</name>
</gene>
<accession>A0A1C3JDI4</accession>
<dbReference type="InterPro" id="IPR029058">
    <property type="entry name" value="AB_hydrolase_fold"/>
</dbReference>
<dbReference type="Pfam" id="PF02897">
    <property type="entry name" value="Peptidase_S9_N"/>
    <property type="match status" value="1"/>
</dbReference>
<keyword evidence="3" id="KW-1185">Reference proteome</keyword>
<keyword evidence="2" id="KW-0378">Hydrolase</keyword>
<feature type="domain" description="Peptidase S9A N-terminal" evidence="1">
    <location>
        <begin position="8"/>
        <end position="55"/>
    </location>
</feature>
<name>A0A1C3JDI4_9VIBR</name>
<reference evidence="3" key="1">
    <citation type="submission" date="2016-06" db="EMBL/GenBank/DDBJ databases">
        <authorList>
            <person name="Rodrigo-Torres L."/>
            <person name="Arahal D.R."/>
        </authorList>
    </citation>
    <scope>NUCLEOTIDE SEQUENCE [LARGE SCALE GENOMIC DNA]</scope>
    <source>
        <strain evidence="3">CECT 7224</strain>
    </source>
</reference>
<organism evidence="2 3">
    <name type="scientific">Vibrio celticus</name>
    <dbReference type="NCBI Taxonomy" id="446372"/>
    <lineage>
        <taxon>Bacteria</taxon>
        <taxon>Pseudomonadati</taxon>
        <taxon>Pseudomonadota</taxon>
        <taxon>Gammaproteobacteria</taxon>
        <taxon>Vibrionales</taxon>
        <taxon>Vibrionaceae</taxon>
        <taxon>Vibrio</taxon>
    </lineage>
</organism>
<protein>
    <submittedName>
        <fullName evidence="2">Prolyl endopeptidase</fullName>
        <ecNumber evidence="2">3.4.21.26</ecNumber>
    </submittedName>
</protein>
<dbReference type="EC" id="3.4.21.26" evidence="2"/>